<feature type="domain" description="Penicillin-binding protein dimerisation" evidence="6">
    <location>
        <begin position="55"/>
        <end position="201"/>
    </location>
</feature>
<feature type="compositionally biased region" description="Low complexity" evidence="4">
    <location>
        <begin position="566"/>
        <end position="582"/>
    </location>
</feature>
<evidence type="ECO:0000313" key="7">
    <source>
        <dbReference type="EMBL" id="ACZ39426.1"/>
    </source>
</evidence>
<evidence type="ECO:0000256" key="2">
    <source>
        <dbReference type="ARBA" id="ARBA00022645"/>
    </source>
</evidence>
<comment type="subcellular location">
    <subcellularLocation>
        <location evidence="1">Membrane</location>
    </subcellularLocation>
</comment>
<reference evidence="7 8" key="2">
    <citation type="journal article" date="2010" name="Stand. Genomic Sci.">
        <title>Complete genome sequence of Desulfohalobium retbaense type strain (HR(100)).</title>
        <authorList>
            <person name="Spring S."/>
            <person name="Nolan M."/>
            <person name="Lapidus A."/>
            <person name="Glavina Del Rio T."/>
            <person name="Copeland A."/>
            <person name="Tice H."/>
            <person name="Cheng J.F."/>
            <person name="Lucas S."/>
            <person name="Land M."/>
            <person name="Chen F."/>
            <person name="Bruce D."/>
            <person name="Goodwin L."/>
            <person name="Pitluck S."/>
            <person name="Ivanova N."/>
            <person name="Mavromatis K."/>
            <person name="Mikhailova N."/>
            <person name="Pati A."/>
            <person name="Chen A."/>
            <person name="Palaniappan K."/>
            <person name="Hauser L."/>
            <person name="Chang Y.J."/>
            <person name="Jeffries C.D."/>
            <person name="Munk C."/>
            <person name="Kiss H."/>
            <person name="Chain P."/>
            <person name="Han C."/>
            <person name="Brettin T."/>
            <person name="Detter J.C."/>
            <person name="Schuler E."/>
            <person name="Goker M."/>
            <person name="Rohde M."/>
            <person name="Bristow J."/>
            <person name="Eisen J.A."/>
            <person name="Markowitz V."/>
            <person name="Hugenholtz P."/>
            <person name="Kyrpides N.C."/>
            <person name="Klenk H.P."/>
        </authorList>
    </citation>
    <scope>NUCLEOTIDE SEQUENCE [LARGE SCALE GENOMIC DNA]</scope>
    <source>
        <strain evidence="8">ATCC 49802 / DSM 20745 / S 6022</strain>
    </source>
</reference>
<dbReference type="EC" id="2.4.1.129" evidence="7"/>
<dbReference type="Gene3D" id="3.90.1310.10">
    <property type="entry name" value="Penicillin-binding protein 2a (Domain 2)"/>
    <property type="match status" value="1"/>
</dbReference>
<dbReference type="InterPro" id="IPR012338">
    <property type="entry name" value="Beta-lactam/transpept-like"/>
</dbReference>
<dbReference type="HOGENOM" id="CLU_009289_6_0_0"/>
<name>D1C5A9_SPHTD</name>
<dbReference type="InterPro" id="IPR050515">
    <property type="entry name" value="Beta-lactam/transpept"/>
</dbReference>
<dbReference type="EMBL" id="CP001823">
    <property type="protein sequence ID" value="ACZ39426.1"/>
    <property type="molecule type" value="Genomic_DNA"/>
</dbReference>
<dbReference type="GO" id="GO:0005886">
    <property type="term" value="C:plasma membrane"/>
    <property type="evidence" value="ECO:0007669"/>
    <property type="project" value="TreeGrafter"/>
</dbReference>
<dbReference type="GO" id="GO:0004180">
    <property type="term" value="F:carboxypeptidase activity"/>
    <property type="evidence" value="ECO:0007669"/>
    <property type="project" value="UniProtKB-KW"/>
</dbReference>
<keyword evidence="7" id="KW-0328">Glycosyltransferase</keyword>
<dbReference type="Pfam" id="PF00905">
    <property type="entry name" value="Transpeptidase"/>
    <property type="match status" value="1"/>
</dbReference>
<keyword evidence="7" id="KW-0808">Transferase</keyword>
<reference evidence="8" key="1">
    <citation type="submission" date="2009-11" db="EMBL/GenBank/DDBJ databases">
        <title>The complete chromosome 1 of Sphaerobacter thermophilus DSM 20745.</title>
        <authorList>
            <person name="Lucas S."/>
            <person name="Copeland A."/>
            <person name="Lapidus A."/>
            <person name="Glavina del Rio T."/>
            <person name="Dalin E."/>
            <person name="Tice H."/>
            <person name="Bruce D."/>
            <person name="Goodwin L."/>
            <person name="Pitluck S."/>
            <person name="Kyrpides N."/>
            <person name="Mavromatis K."/>
            <person name="Ivanova N."/>
            <person name="Mikhailova N."/>
            <person name="LaButti K.M."/>
            <person name="Clum A."/>
            <person name="Sun H.I."/>
            <person name="Brettin T."/>
            <person name="Detter J.C."/>
            <person name="Han C."/>
            <person name="Larimer F."/>
            <person name="Land M."/>
            <person name="Hauser L."/>
            <person name="Markowitz V."/>
            <person name="Cheng J.F."/>
            <person name="Hugenholtz P."/>
            <person name="Woyke T."/>
            <person name="Wu D."/>
            <person name="Steenblock K."/>
            <person name="Schneider S."/>
            <person name="Pukall R."/>
            <person name="Goeker M."/>
            <person name="Klenk H.P."/>
            <person name="Eisen J.A."/>
        </authorList>
    </citation>
    <scope>NUCLEOTIDE SEQUENCE [LARGE SCALE GENOMIC DNA]</scope>
    <source>
        <strain evidence="8">ATCC 49802 / DSM 20745 / S 6022</strain>
    </source>
</reference>
<dbReference type="InterPro" id="IPR036138">
    <property type="entry name" value="PBP_dimer_sf"/>
</dbReference>
<dbReference type="FunCoup" id="D1C5A9">
    <property type="interactions" value="311"/>
</dbReference>
<dbReference type="SUPFAM" id="SSF56519">
    <property type="entry name" value="Penicillin binding protein dimerisation domain"/>
    <property type="match status" value="1"/>
</dbReference>
<keyword evidence="8" id="KW-1185">Reference proteome</keyword>
<keyword evidence="2" id="KW-0378">Hydrolase</keyword>
<dbReference type="GO" id="GO:0071555">
    <property type="term" value="P:cell wall organization"/>
    <property type="evidence" value="ECO:0007669"/>
    <property type="project" value="TreeGrafter"/>
</dbReference>
<dbReference type="InParanoid" id="D1C5A9"/>
<dbReference type="PANTHER" id="PTHR30627:SF1">
    <property type="entry name" value="PEPTIDOGLYCAN D,D-TRANSPEPTIDASE FTSI"/>
    <property type="match status" value="1"/>
</dbReference>
<dbReference type="STRING" id="479434.Sthe_1996"/>
<feature type="domain" description="Penicillin-binding protein transpeptidase" evidence="5">
    <location>
        <begin position="244"/>
        <end position="553"/>
    </location>
</feature>
<evidence type="ECO:0000313" key="8">
    <source>
        <dbReference type="Proteomes" id="UP000002027"/>
    </source>
</evidence>
<accession>D1C5A9</accession>
<sequence length="582" mass="63183">MRRPYAIPRRRINVLFAAFLIFSLAISYRVVSFQVVRSHELAAEAHAIRYREEDVPAQRGDIRDARGRPLATNMPVDRVVAIVDKIEDPRLTAELLAPLIGRSVDYIYERLTDPNLEWVWLQRQLSPEVSAKIRELKLPGIVLDPEPRRVYPMGDFASHVLGFVNYDYVGSYGVEGAYNDIVGGEPGKLIGERDAAGNVIALSRSTLDPPIDGANLTLTIDSAVQRVAEQALDEAIAQQRASGGTVIVQNPKTGEILAMASRPSFDPNQFEQVTDPALFNNPAISSTYEPGSTLKVLVMALGLETGVVSPTTTWEGAQSRVIPGGARITNALEQDFGPETMTEVLQHSSNLGIMWVADLVNQDRFYRGLVSFGIGEQTGVDLAAESDGLLPLPGGPNWTPASFYTHSFGQGLAVTPLQLVNAISALANGGNLMKPYVVKEIERADGTEVNQPEVVRRVVSEETSRQITEMLTTVMETTYERFKVPGYDIAAKTGTAQIPSPNGGYEEDATIASMVGYGPSQDPQFTVLVKIDRPQESPWGETAAGPAFQKIFQELFLLYGIPPSDPDAASGSPVTPSTSSTP</sequence>
<dbReference type="eggNOG" id="COG0768">
    <property type="taxonomic scope" value="Bacteria"/>
</dbReference>
<dbReference type="GO" id="GO:0008658">
    <property type="term" value="F:penicillin binding"/>
    <property type="evidence" value="ECO:0007669"/>
    <property type="project" value="InterPro"/>
</dbReference>
<evidence type="ECO:0000256" key="3">
    <source>
        <dbReference type="ARBA" id="ARBA00023136"/>
    </source>
</evidence>
<gene>
    <name evidence="7" type="ordered locus">Sthe_1996</name>
</gene>
<dbReference type="PANTHER" id="PTHR30627">
    <property type="entry name" value="PEPTIDOGLYCAN D,D-TRANSPEPTIDASE"/>
    <property type="match status" value="1"/>
</dbReference>
<dbReference type="Gene3D" id="3.40.710.10">
    <property type="entry name" value="DD-peptidase/beta-lactamase superfamily"/>
    <property type="match status" value="1"/>
</dbReference>
<evidence type="ECO:0000259" key="6">
    <source>
        <dbReference type="Pfam" id="PF03717"/>
    </source>
</evidence>
<dbReference type="Pfam" id="PF03717">
    <property type="entry name" value="PBP_dimer"/>
    <property type="match status" value="1"/>
</dbReference>
<dbReference type="KEGG" id="sti:Sthe_1996"/>
<dbReference type="AlphaFoldDB" id="D1C5A9"/>
<dbReference type="Gene3D" id="3.30.450.330">
    <property type="match status" value="1"/>
</dbReference>
<dbReference type="SUPFAM" id="SSF56601">
    <property type="entry name" value="beta-lactamase/transpeptidase-like"/>
    <property type="match status" value="1"/>
</dbReference>
<dbReference type="InterPro" id="IPR005311">
    <property type="entry name" value="PBP_dimer"/>
</dbReference>
<dbReference type="GO" id="GO:0016757">
    <property type="term" value="F:glycosyltransferase activity"/>
    <property type="evidence" value="ECO:0007669"/>
    <property type="project" value="UniProtKB-KW"/>
</dbReference>
<dbReference type="Proteomes" id="UP000002027">
    <property type="component" value="Chromosome 1"/>
</dbReference>
<feature type="region of interest" description="Disordered" evidence="4">
    <location>
        <begin position="563"/>
        <end position="582"/>
    </location>
</feature>
<protein>
    <submittedName>
        <fullName evidence="7">Peptidoglycan glycosyltransferase</fullName>
        <ecNumber evidence="7">2.4.1.129</ecNumber>
    </submittedName>
</protein>
<keyword evidence="2" id="KW-0645">Protease</keyword>
<organism evidence="7 8">
    <name type="scientific">Sphaerobacter thermophilus (strain ATCC 49802 / DSM 20745 / KCCM 41009 / NCIMB 13125 / S 6022)</name>
    <dbReference type="NCBI Taxonomy" id="479434"/>
    <lineage>
        <taxon>Bacteria</taxon>
        <taxon>Pseudomonadati</taxon>
        <taxon>Thermomicrobiota</taxon>
        <taxon>Thermomicrobia</taxon>
        <taxon>Sphaerobacterales</taxon>
        <taxon>Sphaerobacterineae</taxon>
        <taxon>Sphaerobacteraceae</taxon>
        <taxon>Sphaerobacter</taxon>
    </lineage>
</organism>
<evidence type="ECO:0000259" key="5">
    <source>
        <dbReference type="Pfam" id="PF00905"/>
    </source>
</evidence>
<dbReference type="InterPro" id="IPR001460">
    <property type="entry name" value="PCN-bd_Tpept"/>
</dbReference>
<keyword evidence="2" id="KW-0121">Carboxypeptidase</keyword>
<evidence type="ECO:0000256" key="4">
    <source>
        <dbReference type="SAM" id="MobiDB-lite"/>
    </source>
</evidence>
<evidence type="ECO:0000256" key="1">
    <source>
        <dbReference type="ARBA" id="ARBA00004370"/>
    </source>
</evidence>
<dbReference type="OrthoDB" id="9804124at2"/>
<keyword evidence="3" id="KW-0472">Membrane</keyword>
<dbReference type="RefSeq" id="WP_012872472.1">
    <property type="nucleotide sequence ID" value="NC_013523.1"/>
</dbReference>
<proteinExistence type="predicted"/>